<keyword evidence="3" id="KW-1185">Reference proteome</keyword>
<evidence type="ECO:0000313" key="3">
    <source>
        <dbReference type="Proteomes" id="UP001058271"/>
    </source>
</evidence>
<dbReference type="RefSeq" id="WP_260723443.1">
    <property type="nucleotide sequence ID" value="NZ_CP073721.1"/>
</dbReference>
<name>A0ABY5YWK7_9ACTN</name>
<gene>
    <name evidence="2" type="ORF">Drose_23155</name>
</gene>
<accession>A0ABY5YWK7</accession>
<reference evidence="2" key="1">
    <citation type="submission" date="2021-04" db="EMBL/GenBank/DDBJ databases">
        <title>Biosynthetic gene clusters of Dactylosporangioum roseum.</title>
        <authorList>
            <person name="Hartkoorn R.C."/>
            <person name="Beaudoing E."/>
            <person name="Hot D."/>
            <person name="Moureu S."/>
        </authorList>
    </citation>
    <scope>NUCLEOTIDE SEQUENCE</scope>
    <source>
        <strain evidence="2">NRRL B-16295</strain>
    </source>
</reference>
<organism evidence="2 3">
    <name type="scientific">Dactylosporangium roseum</name>
    <dbReference type="NCBI Taxonomy" id="47989"/>
    <lineage>
        <taxon>Bacteria</taxon>
        <taxon>Bacillati</taxon>
        <taxon>Actinomycetota</taxon>
        <taxon>Actinomycetes</taxon>
        <taxon>Micromonosporales</taxon>
        <taxon>Micromonosporaceae</taxon>
        <taxon>Dactylosporangium</taxon>
    </lineage>
</organism>
<feature type="region of interest" description="Disordered" evidence="1">
    <location>
        <begin position="86"/>
        <end position="109"/>
    </location>
</feature>
<dbReference type="EMBL" id="CP073721">
    <property type="protein sequence ID" value="UWZ34146.1"/>
    <property type="molecule type" value="Genomic_DNA"/>
</dbReference>
<sequence length="359" mass="38963">MDALPGSLRAELITRLAQAYTGRTELELALLAEDVSIDEFSTRFDPPATVLTELFKRGDGAWQRRIAAALVANRPRHEALRSWAAEHGLSAPPDPVGSPAARERTVREGEPRVDVDTYITGLHALPPRVCRIQLVGAQVEPLGTGFLIGPDLCLTNQHVVARVIDGDRRPDEVRLLFDHYVVGNLSRPGVLFELADDWLVASAPSSPVDNLVDPHRVPDPTQADVAVLRVRDRPGETLLTGRDGVTAPRGWFTDRRRDPLPDQASLQILQHAGDEALKTAFGQALGFNGNRTRLRHGINTAPGSSGAPIIDSLRRLVAIHLAGDPDRASGRPARFNVAVPIEAVRVALAGQQVDAEILR</sequence>
<dbReference type="SUPFAM" id="SSF50494">
    <property type="entry name" value="Trypsin-like serine proteases"/>
    <property type="match status" value="1"/>
</dbReference>
<protein>
    <submittedName>
        <fullName evidence="2">Trypsin-like peptidase domain-containing protein</fullName>
    </submittedName>
</protein>
<dbReference type="Proteomes" id="UP001058271">
    <property type="component" value="Chromosome"/>
</dbReference>
<dbReference type="InterPro" id="IPR009003">
    <property type="entry name" value="Peptidase_S1_PA"/>
</dbReference>
<proteinExistence type="predicted"/>
<dbReference type="InterPro" id="IPR043504">
    <property type="entry name" value="Peptidase_S1_PA_chymotrypsin"/>
</dbReference>
<dbReference type="Gene3D" id="2.40.10.10">
    <property type="entry name" value="Trypsin-like serine proteases"/>
    <property type="match status" value="2"/>
</dbReference>
<evidence type="ECO:0000256" key="1">
    <source>
        <dbReference type="SAM" id="MobiDB-lite"/>
    </source>
</evidence>
<dbReference type="Pfam" id="PF13365">
    <property type="entry name" value="Trypsin_2"/>
    <property type="match status" value="1"/>
</dbReference>
<evidence type="ECO:0000313" key="2">
    <source>
        <dbReference type="EMBL" id="UWZ34146.1"/>
    </source>
</evidence>